<dbReference type="AlphaFoldDB" id="A0A4Y2L9E4"/>
<gene>
    <name evidence="1" type="ORF">AVEN_206205_1</name>
</gene>
<comment type="caution">
    <text evidence="1">The sequence shown here is derived from an EMBL/GenBank/DDBJ whole genome shotgun (WGS) entry which is preliminary data.</text>
</comment>
<organism evidence="1 2">
    <name type="scientific">Araneus ventricosus</name>
    <name type="common">Orbweaver spider</name>
    <name type="synonym">Epeira ventricosa</name>
    <dbReference type="NCBI Taxonomy" id="182803"/>
    <lineage>
        <taxon>Eukaryota</taxon>
        <taxon>Metazoa</taxon>
        <taxon>Ecdysozoa</taxon>
        <taxon>Arthropoda</taxon>
        <taxon>Chelicerata</taxon>
        <taxon>Arachnida</taxon>
        <taxon>Araneae</taxon>
        <taxon>Araneomorphae</taxon>
        <taxon>Entelegynae</taxon>
        <taxon>Araneoidea</taxon>
        <taxon>Araneidae</taxon>
        <taxon>Araneus</taxon>
    </lineage>
</organism>
<dbReference type="OrthoDB" id="410155at2759"/>
<dbReference type="EMBL" id="BGPR01005560">
    <property type="protein sequence ID" value="GBN11295.1"/>
    <property type="molecule type" value="Genomic_DNA"/>
</dbReference>
<protein>
    <submittedName>
        <fullName evidence="1">Uncharacterized protein</fullName>
    </submittedName>
</protein>
<proteinExistence type="predicted"/>
<keyword evidence="2" id="KW-1185">Reference proteome</keyword>
<sequence>MIFIPFLTSARILTRFFPKIIGKTKTNWTLFKNKLEKINLINPYKKNPDHLDNFVDNFENEILTAKIAASNPISQNQTYIDPRIRNIRKERNFTRKSFKITRDPSLKRKTNKLNKEITKLSEKIENDNYTNKLINFNTQEPFGILSSQKKTFNIPTLNGPASIANIDSEKANCLLQSLEKQFQLNDI</sequence>
<reference evidence="1 2" key="1">
    <citation type="journal article" date="2019" name="Sci. Rep.">
        <title>Orb-weaving spider Araneus ventricosus genome elucidates the spidroin gene catalogue.</title>
        <authorList>
            <person name="Kono N."/>
            <person name="Nakamura H."/>
            <person name="Ohtoshi R."/>
            <person name="Moran D.A.P."/>
            <person name="Shinohara A."/>
            <person name="Yoshida Y."/>
            <person name="Fujiwara M."/>
            <person name="Mori M."/>
            <person name="Tomita M."/>
            <person name="Arakawa K."/>
        </authorList>
    </citation>
    <scope>NUCLEOTIDE SEQUENCE [LARGE SCALE GENOMIC DNA]</scope>
</reference>
<accession>A0A4Y2L9E4</accession>
<dbReference type="Proteomes" id="UP000499080">
    <property type="component" value="Unassembled WGS sequence"/>
</dbReference>
<evidence type="ECO:0000313" key="2">
    <source>
        <dbReference type="Proteomes" id="UP000499080"/>
    </source>
</evidence>
<evidence type="ECO:0000313" key="1">
    <source>
        <dbReference type="EMBL" id="GBN11295.1"/>
    </source>
</evidence>
<name>A0A4Y2L9E4_ARAVE</name>